<evidence type="ECO:0000256" key="2">
    <source>
        <dbReference type="SAM" id="MobiDB-lite"/>
    </source>
</evidence>
<dbReference type="InterPro" id="IPR042098">
    <property type="entry name" value="TauD-like_sf"/>
</dbReference>
<dbReference type="InterPro" id="IPR003819">
    <property type="entry name" value="TauD/TfdA-like"/>
</dbReference>
<evidence type="ECO:0000259" key="3">
    <source>
        <dbReference type="Pfam" id="PF02668"/>
    </source>
</evidence>
<feature type="region of interest" description="Disordered" evidence="2">
    <location>
        <begin position="395"/>
        <end position="422"/>
    </location>
</feature>
<evidence type="ECO:0000313" key="4">
    <source>
        <dbReference type="EMBL" id="KAI1849909.1"/>
    </source>
</evidence>
<dbReference type="Pfam" id="PF02668">
    <property type="entry name" value="TauD"/>
    <property type="match status" value="1"/>
</dbReference>
<feature type="domain" description="TauD/TfdA-like" evidence="3">
    <location>
        <begin position="93"/>
        <end position="342"/>
    </location>
</feature>
<feature type="compositionally biased region" description="Acidic residues" evidence="2">
    <location>
        <begin position="399"/>
        <end position="408"/>
    </location>
</feature>
<dbReference type="PANTHER" id="PTHR10696">
    <property type="entry name" value="GAMMA-BUTYROBETAINE HYDROXYLASE-RELATED"/>
    <property type="match status" value="1"/>
</dbReference>
<proteinExistence type="predicted"/>
<evidence type="ECO:0000256" key="1">
    <source>
        <dbReference type="ARBA" id="ARBA00023002"/>
    </source>
</evidence>
<dbReference type="Gene3D" id="3.60.130.10">
    <property type="entry name" value="Clavaminate synthase-like"/>
    <property type="match status" value="1"/>
</dbReference>
<sequence length="422" mass="47180">MTAHLKPLALQSLCGYSYSTDSINAALPLEEVSRDNESIQLPPGFPDFIQEISLQSNTITPHVVELGEDDIDEIETSLHAFKGLEMNGDDVNRERFPLPGLEKRLDQCALETHFGPGLCVIKGLDPRNYSIEDNMIIFLGISSYLGGMRGIQGINRSMGTMITHVTDFKAWTVPKDRRHGIHTNHYLPFHNDMGCDILAIQVRECAQTGGRTCVVPFSAVYNELAVSNPQVLQVLARSDWPVRTSPKRYILSPLLEYHEGNLMVSMDPARIGPHASSKGFIPPLTLEQEMALAVVQEVANKHQLRLDQQAGDLVYLNNWGLLHAREAYQDGESSSRHLIRLWLRNEALGWSIPASMQDPWDCSFGHKAKKVVNHDYPIIPMPKYVESKYSSGTAAFVREDDDEDDDANDTQTGTSGQEEKKL</sequence>
<reference evidence="4" key="1">
    <citation type="submission" date="2021-03" db="EMBL/GenBank/DDBJ databases">
        <title>Revisited historic fungal species revealed as producer of novel bioactive compounds through whole genome sequencing and comparative genomics.</title>
        <authorList>
            <person name="Vignolle G.A."/>
            <person name="Hochenegger N."/>
            <person name="Mach R.L."/>
            <person name="Mach-Aigner A.R."/>
            <person name="Javad Rahimi M."/>
            <person name="Salim K.A."/>
            <person name="Chan C.M."/>
            <person name="Lim L.B.L."/>
            <person name="Cai F."/>
            <person name="Druzhinina I.S."/>
            <person name="U'Ren J.M."/>
            <person name="Derntl C."/>
        </authorList>
    </citation>
    <scope>NUCLEOTIDE SEQUENCE</scope>
    <source>
        <strain evidence="4">TUCIM 5799</strain>
    </source>
</reference>
<name>A0A9P9W8A8_9PEZI</name>
<keyword evidence="1" id="KW-0560">Oxidoreductase</keyword>
<gene>
    <name evidence="4" type="ORF">JX265_013496</name>
</gene>
<dbReference type="InterPro" id="IPR050411">
    <property type="entry name" value="AlphaKG_dependent_hydroxylases"/>
</dbReference>
<dbReference type="PANTHER" id="PTHR10696:SF54">
    <property type="entry name" value="FAMILY OXIDOREDUCTASE, PUTATIVE (AFU_ORTHOLOGUE AFUA_4G13850)-RELATED"/>
    <property type="match status" value="1"/>
</dbReference>
<dbReference type="SUPFAM" id="SSF51197">
    <property type="entry name" value="Clavaminate synthase-like"/>
    <property type="match status" value="1"/>
</dbReference>
<accession>A0A9P9W8A8</accession>
<dbReference type="Proteomes" id="UP000829685">
    <property type="component" value="Unassembled WGS sequence"/>
</dbReference>
<dbReference type="GO" id="GO:0016491">
    <property type="term" value="F:oxidoreductase activity"/>
    <property type="evidence" value="ECO:0007669"/>
    <property type="project" value="UniProtKB-KW"/>
</dbReference>
<keyword evidence="5" id="KW-1185">Reference proteome</keyword>
<organism evidence="4 5">
    <name type="scientific">Neoarthrinium moseri</name>
    <dbReference type="NCBI Taxonomy" id="1658444"/>
    <lineage>
        <taxon>Eukaryota</taxon>
        <taxon>Fungi</taxon>
        <taxon>Dikarya</taxon>
        <taxon>Ascomycota</taxon>
        <taxon>Pezizomycotina</taxon>
        <taxon>Sordariomycetes</taxon>
        <taxon>Xylariomycetidae</taxon>
        <taxon>Amphisphaeriales</taxon>
        <taxon>Apiosporaceae</taxon>
        <taxon>Neoarthrinium</taxon>
    </lineage>
</organism>
<protein>
    <recommendedName>
        <fullName evidence="3">TauD/TfdA-like domain-containing protein</fullName>
    </recommendedName>
</protein>
<dbReference type="EMBL" id="JAFIMR010000072">
    <property type="protein sequence ID" value="KAI1849909.1"/>
    <property type="molecule type" value="Genomic_DNA"/>
</dbReference>
<dbReference type="AlphaFoldDB" id="A0A9P9W8A8"/>
<evidence type="ECO:0000313" key="5">
    <source>
        <dbReference type="Proteomes" id="UP000829685"/>
    </source>
</evidence>
<comment type="caution">
    <text evidence="4">The sequence shown here is derived from an EMBL/GenBank/DDBJ whole genome shotgun (WGS) entry which is preliminary data.</text>
</comment>